<dbReference type="InterPro" id="IPR016117">
    <property type="entry name" value="ArgJ-like_dom_sf"/>
</dbReference>
<accession>A0ABX3C5Z4</accession>
<gene>
    <name evidence="2" type="ORF">BKG73_04370</name>
</gene>
<comment type="caution">
    <text evidence="2">The sequence shown here is derived from an EMBL/GenBank/DDBJ whole genome shotgun (WGS) entry which is preliminary data.</text>
</comment>
<reference evidence="2 3" key="1">
    <citation type="submission" date="2016-10" db="EMBL/GenBank/DDBJ databases">
        <title>Evaluation of Human, Animal and Environmental Mycobacterium chelonae Isolates by Core Genome Phylogenomic Analysis, Targeted Gene Comparison, and Anti-microbial Susceptibility Patterns: A Tale of Mistaken Identities.</title>
        <authorList>
            <person name="Fogelson S.B."/>
            <person name="Camus A.C."/>
            <person name="Lorenz W."/>
            <person name="Vasireddy R."/>
            <person name="Vasireddy S."/>
            <person name="Smith T."/>
            <person name="Brown-Elliott B.A."/>
            <person name="Wallace R.J.Jr."/>
            <person name="Hasan N.A."/>
            <person name="Reischl U."/>
            <person name="Sanchez S."/>
        </authorList>
    </citation>
    <scope>NUCLEOTIDE SEQUENCE [LARGE SCALE GENOMIC DNA]</scope>
    <source>
        <strain evidence="2 3">8528</strain>
    </source>
</reference>
<sequence>MGNTRTIGIPRVGVGHWTNEAAETGCTVVSLPPGTCASGEVRGGAPASRELAALAPDKSVVAIDAVVLTGGSAFGLAAADGAMRFFEETGRGVPTPGGLVPVIPTLALFDLAVGQASVRPGASDGYSAARASVGGPHFEIGRVGAGTGAYTSHWRGPAGRQHGGIRYAEVVAQGVIVGALVAVNAYGDIDHGGEEVSLGPVAALSEVFGFGDSRQHTTIGVIITNAQLDKVGCHIVSQGAHDGLSRSISPPHTRFDGDAFVAAATGQVPAHVDVVRLMALDAVARAIRGV</sequence>
<dbReference type="SUPFAM" id="SSF56266">
    <property type="entry name" value="DmpA/ArgJ-like"/>
    <property type="match status" value="1"/>
</dbReference>
<dbReference type="Proteomes" id="UP000179621">
    <property type="component" value="Unassembled WGS sequence"/>
</dbReference>
<organism evidence="2 3">
    <name type="scientific">Mycobacteroides saopaulense</name>
    <dbReference type="NCBI Taxonomy" id="1578165"/>
    <lineage>
        <taxon>Bacteria</taxon>
        <taxon>Bacillati</taxon>
        <taxon>Actinomycetota</taxon>
        <taxon>Actinomycetes</taxon>
        <taxon>Mycobacteriales</taxon>
        <taxon>Mycobacteriaceae</taxon>
        <taxon>Mycobacteroides</taxon>
    </lineage>
</organism>
<dbReference type="CDD" id="cd02252">
    <property type="entry name" value="nylC_like"/>
    <property type="match status" value="1"/>
</dbReference>
<evidence type="ECO:0000313" key="3">
    <source>
        <dbReference type="Proteomes" id="UP000179621"/>
    </source>
</evidence>
<proteinExistence type="inferred from homology"/>
<dbReference type="Pfam" id="PF03576">
    <property type="entry name" value="Peptidase_S58"/>
    <property type="match status" value="1"/>
</dbReference>
<dbReference type="Gene3D" id="3.60.70.12">
    <property type="entry name" value="L-amino peptidase D-ALA esterase/amidase"/>
    <property type="match status" value="1"/>
</dbReference>
<dbReference type="InterPro" id="IPR005321">
    <property type="entry name" value="Peptidase_S58_DmpA"/>
</dbReference>
<dbReference type="PANTHER" id="PTHR36512:SF3">
    <property type="entry name" value="BLR5678 PROTEIN"/>
    <property type="match status" value="1"/>
</dbReference>
<evidence type="ECO:0000313" key="2">
    <source>
        <dbReference type="EMBL" id="OHU13907.1"/>
    </source>
</evidence>
<protein>
    <submittedName>
        <fullName evidence="2">Peptidase S58 DmpA</fullName>
    </submittedName>
</protein>
<dbReference type="PANTHER" id="PTHR36512">
    <property type="entry name" value="D-AMINOPEPTIDASE"/>
    <property type="match status" value="1"/>
</dbReference>
<comment type="similarity">
    <text evidence="1">Belongs to the peptidase S58 family.</text>
</comment>
<name>A0ABX3C5Z4_9MYCO</name>
<dbReference type="RefSeq" id="WP_070909774.1">
    <property type="nucleotide sequence ID" value="NZ_MLIC01000001.1"/>
</dbReference>
<evidence type="ECO:0000256" key="1">
    <source>
        <dbReference type="ARBA" id="ARBA00007068"/>
    </source>
</evidence>
<keyword evidence="3" id="KW-1185">Reference proteome</keyword>
<dbReference type="EMBL" id="MLIH01000002">
    <property type="protein sequence ID" value="OHU13907.1"/>
    <property type="molecule type" value="Genomic_DNA"/>
</dbReference>